<keyword evidence="1" id="KW-1133">Transmembrane helix</keyword>
<name>A0A1G2U302_9BACT</name>
<evidence type="ECO:0000256" key="1">
    <source>
        <dbReference type="SAM" id="Phobius"/>
    </source>
</evidence>
<dbReference type="Proteomes" id="UP000176800">
    <property type="component" value="Unassembled WGS sequence"/>
</dbReference>
<accession>A0A1G2U302</accession>
<organism evidence="2 3">
    <name type="scientific">Candidatus Zambryskibacteria bacterium RIFCSPLOWO2_01_FULL_45_21</name>
    <dbReference type="NCBI Taxonomy" id="1802761"/>
    <lineage>
        <taxon>Bacteria</taxon>
        <taxon>Candidatus Zambryskiibacteriota</taxon>
    </lineage>
</organism>
<gene>
    <name evidence="2" type="ORF">A3B14_01000</name>
</gene>
<evidence type="ECO:0000313" key="2">
    <source>
        <dbReference type="EMBL" id="OHB03897.1"/>
    </source>
</evidence>
<keyword evidence="1" id="KW-0472">Membrane</keyword>
<dbReference type="EMBL" id="MHWE01000012">
    <property type="protein sequence ID" value="OHB03897.1"/>
    <property type="molecule type" value="Genomic_DNA"/>
</dbReference>
<feature type="transmembrane region" description="Helical" evidence="1">
    <location>
        <begin position="12"/>
        <end position="31"/>
    </location>
</feature>
<dbReference type="AlphaFoldDB" id="A0A1G2U302"/>
<evidence type="ECO:0000313" key="3">
    <source>
        <dbReference type="Proteomes" id="UP000176800"/>
    </source>
</evidence>
<proteinExistence type="predicted"/>
<protein>
    <submittedName>
        <fullName evidence="2">Uncharacterized protein</fullName>
    </submittedName>
</protein>
<comment type="caution">
    <text evidence="2">The sequence shown here is derived from an EMBL/GenBank/DDBJ whole genome shotgun (WGS) entry which is preliminary data.</text>
</comment>
<keyword evidence="1" id="KW-0812">Transmembrane</keyword>
<sequence>MTKISGKDSRRGFIGTIISLIIGLSVLGYFFDFNVINFIKSPSVQNVLNYAKTAITIVWDRYISGVANYIWDEVVIDIVWDNMVKVATIIKDWVDSNQPAS</sequence>
<reference evidence="2 3" key="1">
    <citation type="journal article" date="2016" name="Nat. Commun.">
        <title>Thousands of microbial genomes shed light on interconnected biogeochemical processes in an aquifer system.</title>
        <authorList>
            <person name="Anantharaman K."/>
            <person name="Brown C.T."/>
            <person name="Hug L.A."/>
            <person name="Sharon I."/>
            <person name="Castelle C.J."/>
            <person name="Probst A.J."/>
            <person name="Thomas B.C."/>
            <person name="Singh A."/>
            <person name="Wilkins M.J."/>
            <person name="Karaoz U."/>
            <person name="Brodie E.L."/>
            <person name="Williams K.H."/>
            <person name="Hubbard S.S."/>
            <person name="Banfield J.F."/>
        </authorList>
    </citation>
    <scope>NUCLEOTIDE SEQUENCE [LARGE SCALE GENOMIC DNA]</scope>
</reference>